<dbReference type="SUPFAM" id="SSF55781">
    <property type="entry name" value="GAF domain-like"/>
    <property type="match status" value="1"/>
</dbReference>
<proteinExistence type="predicted"/>
<dbReference type="CDD" id="cd06225">
    <property type="entry name" value="HAMP"/>
    <property type="match status" value="1"/>
</dbReference>
<comment type="caution">
    <text evidence="18">The sequence shown here is derived from an EMBL/GenBank/DDBJ whole genome shotgun (WGS) entry which is preliminary data.</text>
</comment>
<evidence type="ECO:0000256" key="8">
    <source>
        <dbReference type="ARBA" id="ARBA00022777"/>
    </source>
</evidence>
<dbReference type="Gene3D" id="3.40.50.2300">
    <property type="match status" value="3"/>
</dbReference>
<keyword evidence="9" id="KW-0067">ATP-binding</keyword>
<sequence>MKWIKNLKLLPKLLLMIALPMLGVLYFTASSITEKVQHLNSVSRLEELTKLAVATNQLVHELQIERGLVSTMFGNRTETEVSGMNVQQNQTDRSIDAFRKVFTDMDPSTLDKEIWGDFERLAGQLNQIGDVRRKLAGEQSTESDIALYYRETVARSFEANENLINLSSDVQISKKLSALLNYSRSKYGASQERSFVFERLSVGRLEVADFRRLGAVINEQQVYQQVFETFADPEAIALHKSAATNRAFAEVERQRQILLATEPGRELNLDPRVWFEVSSERIDQMKKTEDALSSVLIADMNAMQSASRKELILVAGMNILLLAAALLISLIVVRRLLRPIRELKQSIGYILDGQMDITVEVTSRDEVGELSGAFRELIDSLRNVIVQAGSITKGDYNQVITPKSDGDVLSIALRDMLQSLKEARQENERQFWLKTQLARLIGLSQGVESLEKVASLLISEICQLVEAGQGVFYVRETTHGSRPVYVMYGSYAFRDRKLLSTRIELGEGLVGQVALEGKAIQLSGVPDDYIRIGSGLGESKPRTVLVLPVLFEGRAIGVMELASFRAFTPIEEDLLDQLSSSLGVVVQSILGRQRTEELLHESQLLAEELQTQQEELRTANEELEEQTRMLKHSEEKQRIQSEELQAINEELEEKTNYLQLQKADIEKQNAFIQRSQQELQVKAAELEQTSRYKSEFLANMSHELRTPLNSLLILAKSLAANDDHNLTEDQIESAKVIYSGGLDLLTLINDILDLSKVEAGKLDIRMEPVRLEKLVSNLEHQFQPVARDRGLNLELSMGEGVPDSFVTDGQRAEQVLKNLLSNAFKFTHHGSVSVRIYRLDEQEGRAHDSQEGSKLAFSVTDTGIGIPLRKQQAIFEAFQQADGSTSRKYGGTGLGLTISRELTKLLGGELQLHSEEGVGSTFTLILPLSPAVNTGNAERRTASGAWTASSDPSDRDVFVSLPQVAASSSVTGSAAGARDGEAAVEPPYRIREFIPDDRSSLEDAGANQGQAKTILIVEDDPAFAKVLLDLSRKKGFLGLTAGDGFSGLQLARRYVPSAVLLDLGLPDMDGLKVLDHLKFDSDTRHIPVHIISGKDAGKASLLRGAVGFLSKPTDGEDIEAMFERIERVVNERIKQVLIIEDDTGNHKAIHALLKHKKVEIHSAYTGEEGLALIRENDYDCVILDLKLPDMSGQQLLERLVADPGIATPPMIINTGQELTQDEYKELNRFTDSIVIKGANSPERLLDEVSLFLHSVQKTLPEKQRQMIRMSLDSDETLQGRKVLLVDDDLRNTFALSKVLRQHGLDVVMADNGKLALERLESEPGIELVIMDIMMPVMDGYEAMRHIRSNPSFQHLPIIALTAKAMAGDRERCMEGGANDYMTKPIDADKLLSLIRVWLFES</sequence>
<feature type="domain" description="Response regulatory" evidence="16">
    <location>
        <begin position="1013"/>
        <end position="1126"/>
    </location>
</feature>
<feature type="coiled-coil region" evidence="13">
    <location>
        <begin position="592"/>
        <end position="689"/>
    </location>
</feature>
<evidence type="ECO:0000256" key="4">
    <source>
        <dbReference type="ARBA" id="ARBA00022475"/>
    </source>
</evidence>
<evidence type="ECO:0000259" key="16">
    <source>
        <dbReference type="PROSITE" id="PS50110"/>
    </source>
</evidence>
<comment type="subcellular location">
    <subcellularLocation>
        <location evidence="2">Cell membrane</location>
        <topology evidence="2">Multi-pass membrane protein</topology>
    </subcellularLocation>
</comment>
<dbReference type="InterPro" id="IPR011006">
    <property type="entry name" value="CheY-like_superfamily"/>
</dbReference>
<feature type="modified residue" description="4-aspartylphosphate" evidence="12">
    <location>
        <position position="1331"/>
    </location>
</feature>
<dbReference type="InterPro" id="IPR005467">
    <property type="entry name" value="His_kinase_dom"/>
</dbReference>
<dbReference type="InterPro" id="IPR003018">
    <property type="entry name" value="GAF"/>
</dbReference>
<dbReference type="InterPro" id="IPR036097">
    <property type="entry name" value="HisK_dim/P_sf"/>
</dbReference>
<comment type="catalytic activity">
    <reaction evidence="1">
        <text>ATP + protein L-histidine = ADP + protein N-phospho-L-histidine.</text>
        <dbReference type="EC" id="2.7.13.3"/>
    </reaction>
</comment>
<evidence type="ECO:0000256" key="9">
    <source>
        <dbReference type="ARBA" id="ARBA00022840"/>
    </source>
</evidence>
<dbReference type="SUPFAM" id="SSF52172">
    <property type="entry name" value="CheY-like"/>
    <property type="match status" value="3"/>
</dbReference>
<evidence type="ECO:0000259" key="17">
    <source>
        <dbReference type="PROSITE" id="PS50885"/>
    </source>
</evidence>
<evidence type="ECO:0000313" key="18">
    <source>
        <dbReference type="EMBL" id="MEK8129337.1"/>
    </source>
</evidence>
<dbReference type="SUPFAM" id="SSF55874">
    <property type="entry name" value="ATPase domain of HSP90 chaperone/DNA topoisomerase II/histidine kinase"/>
    <property type="match status" value="1"/>
</dbReference>
<gene>
    <name evidence="18" type="ORF">WMW72_15635</name>
</gene>
<evidence type="ECO:0000256" key="2">
    <source>
        <dbReference type="ARBA" id="ARBA00004651"/>
    </source>
</evidence>
<keyword evidence="7" id="KW-0547">Nucleotide-binding</keyword>
<organism evidence="18 19">
    <name type="scientific">Paenibacillus filicis</name>
    <dbReference type="NCBI Taxonomy" id="669464"/>
    <lineage>
        <taxon>Bacteria</taxon>
        <taxon>Bacillati</taxon>
        <taxon>Bacillota</taxon>
        <taxon>Bacilli</taxon>
        <taxon>Bacillales</taxon>
        <taxon>Paenibacillaceae</taxon>
        <taxon>Paenibacillus</taxon>
    </lineage>
</organism>
<dbReference type="InterPro" id="IPR003660">
    <property type="entry name" value="HAMP_dom"/>
</dbReference>
<dbReference type="InterPro" id="IPR029016">
    <property type="entry name" value="GAF-like_dom_sf"/>
</dbReference>
<feature type="domain" description="Response regulatory" evidence="16">
    <location>
        <begin position="1135"/>
        <end position="1251"/>
    </location>
</feature>
<dbReference type="CDD" id="cd16922">
    <property type="entry name" value="HATPase_EvgS-ArcB-TorS-like"/>
    <property type="match status" value="1"/>
</dbReference>
<dbReference type="SMART" id="SM00387">
    <property type="entry name" value="HATPase_c"/>
    <property type="match status" value="1"/>
</dbReference>
<keyword evidence="4" id="KW-1003">Cell membrane</keyword>
<keyword evidence="13" id="KW-0175">Coiled coil</keyword>
<feature type="domain" description="Response regulatory" evidence="16">
    <location>
        <begin position="1281"/>
        <end position="1398"/>
    </location>
</feature>
<evidence type="ECO:0000256" key="12">
    <source>
        <dbReference type="PROSITE-ProRule" id="PRU00169"/>
    </source>
</evidence>
<dbReference type="InterPro" id="IPR013587">
    <property type="entry name" value="Nitrate/nitrite_sensing"/>
</dbReference>
<evidence type="ECO:0000256" key="14">
    <source>
        <dbReference type="SAM" id="Phobius"/>
    </source>
</evidence>
<evidence type="ECO:0000256" key="5">
    <source>
        <dbReference type="ARBA" id="ARBA00022553"/>
    </source>
</evidence>
<dbReference type="EC" id="2.7.13.3" evidence="3"/>
<dbReference type="Gene3D" id="6.10.340.10">
    <property type="match status" value="1"/>
</dbReference>
<evidence type="ECO:0000256" key="11">
    <source>
        <dbReference type="ARBA" id="ARBA00023136"/>
    </source>
</evidence>
<keyword evidence="6" id="KW-0808">Transferase</keyword>
<evidence type="ECO:0000256" key="1">
    <source>
        <dbReference type="ARBA" id="ARBA00000085"/>
    </source>
</evidence>
<evidence type="ECO:0000256" key="7">
    <source>
        <dbReference type="ARBA" id="ARBA00022741"/>
    </source>
</evidence>
<evidence type="ECO:0000256" key="13">
    <source>
        <dbReference type="SAM" id="Coils"/>
    </source>
</evidence>
<dbReference type="Pfam" id="PF08376">
    <property type="entry name" value="NIT"/>
    <property type="match status" value="1"/>
</dbReference>
<feature type="domain" description="Histidine kinase" evidence="15">
    <location>
        <begin position="699"/>
        <end position="930"/>
    </location>
</feature>
<dbReference type="SMART" id="SM00065">
    <property type="entry name" value="GAF"/>
    <property type="match status" value="1"/>
</dbReference>
<evidence type="ECO:0000256" key="6">
    <source>
        <dbReference type="ARBA" id="ARBA00022679"/>
    </source>
</evidence>
<evidence type="ECO:0000259" key="15">
    <source>
        <dbReference type="PROSITE" id="PS50109"/>
    </source>
</evidence>
<feature type="transmembrane region" description="Helical" evidence="14">
    <location>
        <begin position="311"/>
        <end position="333"/>
    </location>
</feature>
<name>A0ABU9DKF6_9BACL</name>
<dbReference type="SUPFAM" id="SSF158472">
    <property type="entry name" value="HAMP domain-like"/>
    <property type="match status" value="1"/>
</dbReference>
<evidence type="ECO:0000256" key="3">
    <source>
        <dbReference type="ARBA" id="ARBA00012438"/>
    </source>
</evidence>
<evidence type="ECO:0000313" key="19">
    <source>
        <dbReference type="Proteomes" id="UP001469365"/>
    </source>
</evidence>
<dbReference type="PANTHER" id="PTHR45339:SF1">
    <property type="entry name" value="HYBRID SIGNAL TRANSDUCTION HISTIDINE KINASE J"/>
    <property type="match status" value="1"/>
</dbReference>
<keyword evidence="8" id="KW-0418">Kinase</keyword>
<dbReference type="Gene3D" id="3.30.450.40">
    <property type="match status" value="1"/>
</dbReference>
<dbReference type="PANTHER" id="PTHR45339">
    <property type="entry name" value="HYBRID SIGNAL TRANSDUCTION HISTIDINE KINASE J"/>
    <property type="match status" value="1"/>
</dbReference>
<dbReference type="PROSITE" id="PS50885">
    <property type="entry name" value="HAMP"/>
    <property type="match status" value="1"/>
</dbReference>
<dbReference type="SUPFAM" id="SSF47384">
    <property type="entry name" value="Homodimeric domain of signal transducing histidine kinase"/>
    <property type="match status" value="1"/>
</dbReference>
<dbReference type="PRINTS" id="PR00344">
    <property type="entry name" value="BCTRLSENSOR"/>
</dbReference>
<evidence type="ECO:0000256" key="10">
    <source>
        <dbReference type="ARBA" id="ARBA00023012"/>
    </source>
</evidence>
<dbReference type="InterPro" id="IPR003661">
    <property type="entry name" value="HisK_dim/P_dom"/>
</dbReference>
<dbReference type="CDD" id="cd17546">
    <property type="entry name" value="REC_hyHK_CKI1_RcsC-like"/>
    <property type="match status" value="1"/>
</dbReference>
<keyword evidence="19" id="KW-1185">Reference proteome</keyword>
<accession>A0ABU9DKF6</accession>
<dbReference type="RefSeq" id="WP_341416435.1">
    <property type="nucleotide sequence ID" value="NZ_JBBPCC010000009.1"/>
</dbReference>
<protein>
    <recommendedName>
        <fullName evidence="3">histidine kinase</fullName>
        <ecNumber evidence="3">2.7.13.3</ecNumber>
    </recommendedName>
</protein>
<dbReference type="SMART" id="SM00448">
    <property type="entry name" value="REC"/>
    <property type="match status" value="3"/>
</dbReference>
<reference evidence="18 19" key="1">
    <citation type="submission" date="2024-04" db="EMBL/GenBank/DDBJ databases">
        <title>draft genome sequnece of Paenibacillus filicis.</title>
        <authorList>
            <person name="Kim D.-U."/>
        </authorList>
    </citation>
    <scope>NUCLEOTIDE SEQUENCE [LARGE SCALE GENOMIC DNA]</scope>
    <source>
        <strain evidence="18 19">KACC14197</strain>
    </source>
</reference>
<dbReference type="Pfam" id="PF02518">
    <property type="entry name" value="HATPase_c"/>
    <property type="match status" value="1"/>
</dbReference>
<keyword evidence="10" id="KW-0902">Two-component regulatory system</keyword>
<dbReference type="InterPro" id="IPR003594">
    <property type="entry name" value="HATPase_dom"/>
</dbReference>
<dbReference type="InterPro" id="IPR004358">
    <property type="entry name" value="Sig_transdc_His_kin-like_C"/>
</dbReference>
<dbReference type="SMART" id="SM00304">
    <property type="entry name" value="HAMP"/>
    <property type="match status" value="1"/>
</dbReference>
<dbReference type="Pfam" id="PF13185">
    <property type="entry name" value="GAF_2"/>
    <property type="match status" value="1"/>
</dbReference>
<dbReference type="CDD" id="cd00082">
    <property type="entry name" value="HisKA"/>
    <property type="match status" value="1"/>
</dbReference>
<keyword evidence="14" id="KW-1133">Transmembrane helix</keyword>
<dbReference type="SMART" id="SM00388">
    <property type="entry name" value="HisKA"/>
    <property type="match status" value="1"/>
</dbReference>
<feature type="domain" description="HAMP" evidence="17">
    <location>
        <begin position="334"/>
        <end position="386"/>
    </location>
</feature>
<dbReference type="Gene3D" id="3.30.565.10">
    <property type="entry name" value="Histidine kinase-like ATPase, C-terminal domain"/>
    <property type="match status" value="1"/>
</dbReference>
<dbReference type="Gene3D" id="1.10.287.130">
    <property type="match status" value="1"/>
</dbReference>
<dbReference type="PROSITE" id="PS50109">
    <property type="entry name" value="HIS_KIN"/>
    <property type="match status" value="1"/>
</dbReference>
<dbReference type="Proteomes" id="UP001469365">
    <property type="component" value="Unassembled WGS sequence"/>
</dbReference>
<feature type="modified residue" description="4-aspartylphosphate" evidence="12">
    <location>
        <position position="1184"/>
    </location>
</feature>
<keyword evidence="5 12" id="KW-0597">Phosphoprotein</keyword>
<dbReference type="PROSITE" id="PS50110">
    <property type="entry name" value="RESPONSE_REGULATORY"/>
    <property type="match status" value="3"/>
</dbReference>
<feature type="modified residue" description="4-aspartylphosphate" evidence="12">
    <location>
        <position position="1062"/>
    </location>
</feature>
<dbReference type="Pfam" id="PF00512">
    <property type="entry name" value="HisKA"/>
    <property type="match status" value="1"/>
</dbReference>
<dbReference type="InterPro" id="IPR001789">
    <property type="entry name" value="Sig_transdc_resp-reg_receiver"/>
</dbReference>
<keyword evidence="14" id="KW-0812">Transmembrane</keyword>
<dbReference type="EMBL" id="JBBPCC010000009">
    <property type="protein sequence ID" value="MEK8129337.1"/>
    <property type="molecule type" value="Genomic_DNA"/>
</dbReference>
<dbReference type="Pfam" id="PF00072">
    <property type="entry name" value="Response_reg"/>
    <property type="match status" value="3"/>
</dbReference>
<dbReference type="InterPro" id="IPR036890">
    <property type="entry name" value="HATPase_C_sf"/>
</dbReference>
<dbReference type="CDD" id="cd00156">
    <property type="entry name" value="REC"/>
    <property type="match status" value="1"/>
</dbReference>
<keyword evidence="11 14" id="KW-0472">Membrane</keyword>
<dbReference type="Pfam" id="PF00672">
    <property type="entry name" value="HAMP"/>
    <property type="match status" value="1"/>
</dbReference>